<dbReference type="CDD" id="cd06445">
    <property type="entry name" value="ATase"/>
    <property type="match status" value="1"/>
</dbReference>
<dbReference type="OrthoDB" id="9802228at2"/>
<dbReference type="InterPro" id="IPR023546">
    <property type="entry name" value="MGMT"/>
</dbReference>
<dbReference type="eggNOG" id="COG0350">
    <property type="taxonomic scope" value="Bacteria"/>
</dbReference>
<comment type="subcellular location">
    <subcellularLocation>
        <location evidence="9">Cytoplasm</location>
    </subcellularLocation>
</comment>
<dbReference type="PANTHER" id="PTHR10815">
    <property type="entry name" value="METHYLATED-DNA--PROTEIN-CYSTEINE METHYLTRANSFERASE"/>
    <property type="match status" value="1"/>
</dbReference>
<dbReference type="GO" id="GO:0006307">
    <property type="term" value="P:DNA alkylation repair"/>
    <property type="evidence" value="ECO:0007669"/>
    <property type="project" value="UniProtKB-UniRule"/>
</dbReference>
<evidence type="ECO:0000313" key="14">
    <source>
        <dbReference type="Proteomes" id="UP000002027"/>
    </source>
</evidence>
<dbReference type="Proteomes" id="UP000002027">
    <property type="component" value="Chromosome 1"/>
</dbReference>
<dbReference type="RefSeq" id="WP_012872645.1">
    <property type="nucleotide sequence ID" value="NC_013523.1"/>
</dbReference>
<evidence type="ECO:0000256" key="6">
    <source>
        <dbReference type="ARBA" id="ARBA00022763"/>
    </source>
</evidence>
<dbReference type="eggNOG" id="COG5662">
    <property type="taxonomic scope" value="Bacteria"/>
</dbReference>
<accession>D1C6H4</accession>
<dbReference type="KEGG" id="sti:Sthe_2173"/>
<evidence type="ECO:0000256" key="8">
    <source>
        <dbReference type="ARBA" id="ARBA00049348"/>
    </source>
</evidence>
<evidence type="ECO:0000313" key="13">
    <source>
        <dbReference type="EMBL" id="ACZ39599.1"/>
    </source>
</evidence>
<dbReference type="InterPro" id="IPR036217">
    <property type="entry name" value="MethylDNA_cys_MeTrfase_DNAb"/>
</dbReference>
<sequence>MQELSCKDVVDRIPALVAGDLGAEAVAAIDRHTATCAACAREVAQGRALAGLLDQMAERSAVAPPGGSLLDTLPIVAYDRIDSPVGPLLVAVSPRGLCRVDYGGTEAEIVAWAESQRLVSRHDPDAVRPYATQLQEYFAGARQHFDLQVDLAAVSPFTRRVLEATAQVPFGRLVTYRDIARIIGQPGATRAVGNALGSNPVPIVVPCHRVVRSDGTIGGYTGGLAIKWHLLAIEGVTLPTV</sequence>
<keyword evidence="6 9" id="KW-0227">DNA damage</keyword>
<keyword evidence="14" id="KW-1185">Reference proteome</keyword>
<dbReference type="Pfam" id="PF13490">
    <property type="entry name" value="zf-HC2"/>
    <property type="match status" value="1"/>
</dbReference>
<evidence type="ECO:0000256" key="3">
    <source>
        <dbReference type="ARBA" id="ARBA00022490"/>
    </source>
</evidence>
<evidence type="ECO:0000256" key="7">
    <source>
        <dbReference type="ARBA" id="ARBA00023204"/>
    </source>
</evidence>
<feature type="active site" description="Nucleophile; methyl group acceptor" evidence="9">
    <location>
        <position position="207"/>
    </location>
</feature>
<dbReference type="InterPro" id="IPR036388">
    <property type="entry name" value="WH-like_DNA-bd_sf"/>
</dbReference>
<dbReference type="InterPro" id="IPR041916">
    <property type="entry name" value="Anti_sigma_zinc_sf"/>
</dbReference>
<dbReference type="STRING" id="479434.Sthe_2173"/>
<feature type="domain" description="Methylated-DNA-[protein]-cysteine S-methyltransferase DNA binding" evidence="10">
    <location>
        <begin position="156"/>
        <end position="236"/>
    </location>
</feature>
<dbReference type="GO" id="GO:0032259">
    <property type="term" value="P:methylation"/>
    <property type="evidence" value="ECO:0007669"/>
    <property type="project" value="UniProtKB-KW"/>
</dbReference>
<dbReference type="NCBIfam" id="TIGR00589">
    <property type="entry name" value="ogt"/>
    <property type="match status" value="1"/>
</dbReference>
<reference evidence="13 14" key="2">
    <citation type="journal article" date="2010" name="Stand. Genomic Sci.">
        <title>Complete genome sequence of Desulfohalobium retbaense type strain (HR(100)).</title>
        <authorList>
            <person name="Spring S."/>
            <person name="Nolan M."/>
            <person name="Lapidus A."/>
            <person name="Glavina Del Rio T."/>
            <person name="Copeland A."/>
            <person name="Tice H."/>
            <person name="Cheng J.F."/>
            <person name="Lucas S."/>
            <person name="Land M."/>
            <person name="Chen F."/>
            <person name="Bruce D."/>
            <person name="Goodwin L."/>
            <person name="Pitluck S."/>
            <person name="Ivanova N."/>
            <person name="Mavromatis K."/>
            <person name="Mikhailova N."/>
            <person name="Pati A."/>
            <person name="Chen A."/>
            <person name="Palaniappan K."/>
            <person name="Hauser L."/>
            <person name="Chang Y.J."/>
            <person name="Jeffries C.D."/>
            <person name="Munk C."/>
            <person name="Kiss H."/>
            <person name="Chain P."/>
            <person name="Han C."/>
            <person name="Brettin T."/>
            <person name="Detter J.C."/>
            <person name="Schuler E."/>
            <person name="Goker M."/>
            <person name="Rohde M."/>
            <person name="Bristow J."/>
            <person name="Eisen J.A."/>
            <person name="Markowitz V."/>
            <person name="Hugenholtz P."/>
            <person name="Kyrpides N.C."/>
            <person name="Klenk H.P."/>
        </authorList>
    </citation>
    <scope>NUCLEOTIDE SEQUENCE [LARGE SCALE GENOMIC DNA]</scope>
    <source>
        <strain evidence="14">ATCC 49802 / DSM 20745 / S 6022</strain>
    </source>
</reference>
<comment type="miscellaneous">
    <text evidence="9">This enzyme catalyzes only one turnover and therefore is not strictly catalytic. According to one definition, an enzyme is a biocatalyst that acts repeatedly and over many reaction cycles.</text>
</comment>
<keyword evidence="3 9" id="KW-0963">Cytoplasm</keyword>
<dbReference type="EMBL" id="CP001823">
    <property type="protein sequence ID" value="ACZ39599.1"/>
    <property type="molecule type" value="Genomic_DNA"/>
</dbReference>
<evidence type="ECO:0000256" key="9">
    <source>
        <dbReference type="HAMAP-Rule" id="MF_00772"/>
    </source>
</evidence>
<dbReference type="Gene3D" id="3.30.160.70">
    <property type="entry name" value="Methylated DNA-protein cysteine methyltransferase domain"/>
    <property type="match status" value="1"/>
</dbReference>
<dbReference type="GO" id="GO:0003908">
    <property type="term" value="F:methylated-DNA-[protein]-cysteine S-methyltransferase activity"/>
    <property type="evidence" value="ECO:0007669"/>
    <property type="project" value="UniProtKB-UniRule"/>
</dbReference>
<comment type="similarity">
    <text evidence="2 9">Belongs to the MGMT family.</text>
</comment>
<keyword evidence="5 9" id="KW-0808">Transferase</keyword>
<reference evidence="14" key="1">
    <citation type="submission" date="2009-11" db="EMBL/GenBank/DDBJ databases">
        <title>The complete chromosome 1 of Sphaerobacter thermophilus DSM 20745.</title>
        <authorList>
            <person name="Lucas S."/>
            <person name="Copeland A."/>
            <person name="Lapidus A."/>
            <person name="Glavina del Rio T."/>
            <person name="Dalin E."/>
            <person name="Tice H."/>
            <person name="Bruce D."/>
            <person name="Goodwin L."/>
            <person name="Pitluck S."/>
            <person name="Kyrpides N."/>
            <person name="Mavromatis K."/>
            <person name="Ivanova N."/>
            <person name="Mikhailova N."/>
            <person name="LaButti K.M."/>
            <person name="Clum A."/>
            <person name="Sun H.I."/>
            <person name="Brettin T."/>
            <person name="Detter J.C."/>
            <person name="Han C."/>
            <person name="Larimer F."/>
            <person name="Land M."/>
            <person name="Hauser L."/>
            <person name="Markowitz V."/>
            <person name="Cheng J.F."/>
            <person name="Hugenholtz P."/>
            <person name="Woyke T."/>
            <person name="Wu D."/>
            <person name="Steenblock K."/>
            <person name="Schneider S."/>
            <person name="Pukall R."/>
            <person name="Goeker M."/>
            <person name="Klenk H.P."/>
            <person name="Eisen J.A."/>
        </authorList>
    </citation>
    <scope>NUCLEOTIDE SEQUENCE [LARGE SCALE GENOMIC DNA]</scope>
    <source>
        <strain evidence="14">ATCC 49802 / DSM 20745 / S 6022</strain>
    </source>
</reference>
<dbReference type="Pfam" id="PF02870">
    <property type="entry name" value="Methyltransf_1N"/>
    <property type="match status" value="1"/>
</dbReference>
<evidence type="ECO:0000256" key="1">
    <source>
        <dbReference type="ARBA" id="ARBA00001286"/>
    </source>
</evidence>
<dbReference type="GO" id="GO:0005737">
    <property type="term" value="C:cytoplasm"/>
    <property type="evidence" value="ECO:0007669"/>
    <property type="project" value="UniProtKB-SubCell"/>
</dbReference>
<dbReference type="InterPro" id="IPR027383">
    <property type="entry name" value="Znf_put"/>
</dbReference>
<dbReference type="InterPro" id="IPR036631">
    <property type="entry name" value="MGMT_N_sf"/>
</dbReference>
<evidence type="ECO:0000259" key="10">
    <source>
        <dbReference type="Pfam" id="PF01035"/>
    </source>
</evidence>
<dbReference type="Gene3D" id="1.10.10.1320">
    <property type="entry name" value="Anti-sigma factor, zinc-finger domain"/>
    <property type="match status" value="1"/>
</dbReference>
<feature type="domain" description="Putative zinc-finger" evidence="12">
    <location>
        <begin position="6"/>
        <end position="40"/>
    </location>
</feature>
<keyword evidence="4 9" id="KW-0489">Methyltransferase</keyword>
<proteinExistence type="inferred from homology"/>
<name>D1C6H4_SPHTD</name>
<dbReference type="AlphaFoldDB" id="D1C6H4"/>
<dbReference type="SUPFAM" id="SSF46767">
    <property type="entry name" value="Methylated DNA-protein cysteine methyltransferase, C-terminal domain"/>
    <property type="match status" value="1"/>
</dbReference>
<dbReference type="InterPro" id="IPR014048">
    <property type="entry name" value="MethylDNA_cys_MeTrfase_DNA-bd"/>
</dbReference>
<gene>
    <name evidence="13" type="ordered locus">Sthe_2173</name>
</gene>
<dbReference type="HAMAP" id="MF_00772">
    <property type="entry name" value="OGT"/>
    <property type="match status" value="1"/>
</dbReference>
<comment type="catalytic activity">
    <reaction evidence="8 9">
        <text>a 6-O-methyl-2'-deoxyguanosine in DNA + L-cysteinyl-[protein] = S-methyl-L-cysteinyl-[protein] + a 2'-deoxyguanosine in DNA</text>
        <dbReference type="Rhea" id="RHEA:24000"/>
        <dbReference type="Rhea" id="RHEA-COMP:10131"/>
        <dbReference type="Rhea" id="RHEA-COMP:10132"/>
        <dbReference type="Rhea" id="RHEA-COMP:11367"/>
        <dbReference type="Rhea" id="RHEA-COMP:11368"/>
        <dbReference type="ChEBI" id="CHEBI:29950"/>
        <dbReference type="ChEBI" id="CHEBI:82612"/>
        <dbReference type="ChEBI" id="CHEBI:85445"/>
        <dbReference type="ChEBI" id="CHEBI:85448"/>
        <dbReference type="EC" id="2.1.1.63"/>
    </reaction>
</comment>
<feature type="domain" description="Methylguanine DNA methyltransferase ribonuclease-like" evidence="11">
    <location>
        <begin position="78"/>
        <end position="151"/>
    </location>
</feature>
<dbReference type="PROSITE" id="PS00374">
    <property type="entry name" value="MGMT"/>
    <property type="match status" value="1"/>
</dbReference>
<comment type="catalytic activity">
    <reaction evidence="1 9">
        <text>a 4-O-methyl-thymidine in DNA + L-cysteinyl-[protein] = a thymidine in DNA + S-methyl-L-cysteinyl-[protein]</text>
        <dbReference type="Rhea" id="RHEA:53428"/>
        <dbReference type="Rhea" id="RHEA-COMP:10131"/>
        <dbReference type="Rhea" id="RHEA-COMP:10132"/>
        <dbReference type="Rhea" id="RHEA-COMP:13555"/>
        <dbReference type="Rhea" id="RHEA-COMP:13556"/>
        <dbReference type="ChEBI" id="CHEBI:29950"/>
        <dbReference type="ChEBI" id="CHEBI:82612"/>
        <dbReference type="ChEBI" id="CHEBI:137386"/>
        <dbReference type="ChEBI" id="CHEBI:137387"/>
        <dbReference type="EC" id="2.1.1.63"/>
    </reaction>
</comment>
<evidence type="ECO:0000256" key="2">
    <source>
        <dbReference type="ARBA" id="ARBA00008711"/>
    </source>
</evidence>
<dbReference type="EC" id="2.1.1.63" evidence="9"/>
<comment type="function">
    <text evidence="9">Involved in the cellular defense against the biological effects of O6-methylguanine (O6-MeG) and O4-methylthymine (O4-MeT) in DNA. Repairs the methylated nucleobase in DNA by stoichiometrically transferring the methyl group to a cysteine residue in the enzyme. This is a suicide reaction: the enzyme is irreversibly inactivated.</text>
</comment>
<dbReference type="PANTHER" id="PTHR10815:SF13">
    <property type="entry name" value="METHYLATED-DNA--PROTEIN-CYSTEINE METHYLTRANSFERASE"/>
    <property type="match status" value="1"/>
</dbReference>
<protein>
    <recommendedName>
        <fullName evidence="9">Methylated-DNA--protein-cysteine methyltransferase</fullName>
        <ecNumber evidence="9">2.1.1.63</ecNumber>
    </recommendedName>
    <alternativeName>
        <fullName evidence="9">6-O-methylguanine-DNA methyltransferase</fullName>
        <shortName evidence="9">MGMT</shortName>
    </alternativeName>
    <alternativeName>
        <fullName evidence="9">O-6-methylguanine-DNA-alkyltransferase</fullName>
    </alternativeName>
</protein>
<dbReference type="HOGENOM" id="CLU_000445_52_2_0"/>
<dbReference type="SUPFAM" id="SSF53155">
    <property type="entry name" value="Methylated DNA-protein cysteine methyltransferase domain"/>
    <property type="match status" value="1"/>
</dbReference>
<evidence type="ECO:0000259" key="11">
    <source>
        <dbReference type="Pfam" id="PF02870"/>
    </source>
</evidence>
<dbReference type="InParanoid" id="D1C6H4"/>
<dbReference type="FunFam" id="1.10.10.10:FF:000214">
    <property type="entry name" value="Methylated-DNA--protein-cysteine methyltransferase"/>
    <property type="match status" value="1"/>
</dbReference>
<keyword evidence="7 9" id="KW-0234">DNA repair</keyword>
<dbReference type="Gene3D" id="1.10.10.10">
    <property type="entry name" value="Winged helix-like DNA-binding domain superfamily/Winged helix DNA-binding domain"/>
    <property type="match status" value="1"/>
</dbReference>
<evidence type="ECO:0000259" key="12">
    <source>
        <dbReference type="Pfam" id="PF13490"/>
    </source>
</evidence>
<dbReference type="InterPro" id="IPR008332">
    <property type="entry name" value="MethylG_MeTrfase_N"/>
</dbReference>
<dbReference type="Pfam" id="PF01035">
    <property type="entry name" value="DNA_binding_1"/>
    <property type="match status" value="1"/>
</dbReference>
<evidence type="ECO:0000256" key="4">
    <source>
        <dbReference type="ARBA" id="ARBA00022603"/>
    </source>
</evidence>
<evidence type="ECO:0000256" key="5">
    <source>
        <dbReference type="ARBA" id="ARBA00022679"/>
    </source>
</evidence>
<dbReference type="InterPro" id="IPR001497">
    <property type="entry name" value="MethylDNA_cys_MeTrfase_AS"/>
</dbReference>
<organism evidence="13 14">
    <name type="scientific">Sphaerobacter thermophilus (strain ATCC 49802 / DSM 20745 / KCCM 41009 / NCIMB 13125 / S 6022)</name>
    <dbReference type="NCBI Taxonomy" id="479434"/>
    <lineage>
        <taxon>Bacteria</taxon>
        <taxon>Pseudomonadati</taxon>
        <taxon>Thermomicrobiota</taxon>
        <taxon>Thermomicrobia</taxon>
        <taxon>Sphaerobacterales</taxon>
        <taxon>Sphaerobacterineae</taxon>
        <taxon>Sphaerobacteraceae</taxon>
        <taxon>Sphaerobacter</taxon>
    </lineage>
</organism>